<evidence type="ECO:0000313" key="3">
    <source>
        <dbReference type="Proteomes" id="UP000177325"/>
    </source>
</evidence>
<accession>A0A1F6FGI9</accession>
<feature type="transmembrane region" description="Helical" evidence="1">
    <location>
        <begin position="78"/>
        <end position="99"/>
    </location>
</feature>
<dbReference type="AlphaFoldDB" id="A0A1F6FGI9"/>
<feature type="transmembrane region" description="Helical" evidence="1">
    <location>
        <begin position="52"/>
        <end position="71"/>
    </location>
</feature>
<dbReference type="STRING" id="1798525.A3G90_02835"/>
<evidence type="ECO:0008006" key="4">
    <source>
        <dbReference type="Google" id="ProtNLM"/>
    </source>
</evidence>
<dbReference type="PANTHER" id="PTHR23526:SF4">
    <property type="entry name" value="INTEGRAL MEMBRANE TRANSPORT PROTEIN"/>
    <property type="match status" value="1"/>
</dbReference>
<keyword evidence="1" id="KW-1133">Transmembrane helix</keyword>
<feature type="transmembrane region" description="Helical" evidence="1">
    <location>
        <begin position="21"/>
        <end position="40"/>
    </location>
</feature>
<name>A0A1F6FGI9_9BACT</name>
<comment type="caution">
    <text evidence="2">The sequence shown here is derived from an EMBL/GenBank/DDBJ whole genome shotgun (WGS) entry which is preliminary data.</text>
</comment>
<keyword evidence="1" id="KW-0472">Membrane</keyword>
<keyword evidence="1" id="KW-0812">Transmembrane</keyword>
<feature type="transmembrane region" description="Helical" evidence="1">
    <location>
        <begin position="287"/>
        <end position="304"/>
    </location>
</feature>
<evidence type="ECO:0000313" key="2">
    <source>
        <dbReference type="EMBL" id="OGG84977.1"/>
    </source>
</evidence>
<dbReference type="Pfam" id="PF07690">
    <property type="entry name" value="MFS_1"/>
    <property type="match status" value="1"/>
</dbReference>
<organism evidence="2 3">
    <name type="scientific">Candidatus Kaiserbacteria bacterium RIFCSPLOWO2_12_FULL_45_26</name>
    <dbReference type="NCBI Taxonomy" id="1798525"/>
    <lineage>
        <taxon>Bacteria</taxon>
        <taxon>Candidatus Kaiseribacteriota</taxon>
    </lineage>
</organism>
<dbReference type="Proteomes" id="UP000177325">
    <property type="component" value="Unassembled WGS sequence"/>
</dbReference>
<dbReference type="InterPro" id="IPR052528">
    <property type="entry name" value="Sugar_transport-like"/>
</dbReference>
<reference evidence="2 3" key="1">
    <citation type="journal article" date="2016" name="Nat. Commun.">
        <title>Thousands of microbial genomes shed light on interconnected biogeochemical processes in an aquifer system.</title>
        <authorList>
            <person name="Anantharaman K."/>
            <person name="Brown C.T."/>
            <person name="Hug L.A."/>
            <person name="Sharon I."/>
            <person name="Castelle C.J."/>
            <person name="Probst A.J."/>
            <person name="Thomas B.C."/>
            <person name="Singh A."/>
            <person name="Wilkins M.J."/>
            <person name="Karaoz U."/>
            <person name="Brodie E.L."/>
            <person name="Williams K.H."/>
            <person name="Hubbard S.S."/>
            <person name="Banfield J.F."/>
        </authorList>
    </citation>
    <scope>NUCLEOTIDE SEQUENCE [LARGE SCALE GENOMIC DNA]</scope>
</reference>
<proteinExistence type="predicted"/>
<gene>
    <name evidence="2" type="ORF">A3G90_02835</name>
</gene>
<dbReference type="GO" id="GO:0022857">
    <property type="term" value="F:transmembrane transporter activity"/>
    <property type="evidence" value="ECO:0007669"/>
    <property type="project" value="InterPro"/>
</dbReference>
<sequence length="399" mass="44074">MDFYRHLFTNDGPGKAISFTLVYIISIIFTFQSLVTAYVGSTYLEQFIRPEFVGLVFAVSAFLAIIITLLLPRILRTIGNVAATISMMLTIMFMLTIVGSAPSPTITIIAFIIYTALFPQIYFNVDIFLETLIGDAEGSTGSKRGLILTLMSLAAFCSPIAMGYIIGDTDNLAGVYFVSAAIGFLFIGVLIAKFRNFYDPEYVTIRVRDLVKAAFVNRDVSTVMFTQFLLQIFYTWAIIYIPLFLATVVGFDWETISKIIAVGLLAFVIFEYPTGVLADKLIGEKEMMALGFVVLAIASASIYAMSSSSIATWMSVMFFSRFGASLVEVTTESYFFKQVKGRDSNLISLFRLTRPLGILVGTLVASISLFFVPFNLAFIVLALLMVLGAFSTLRLTDSR</sequence>
<dbReference type="SUPFAM" id="SSF103473">
    <property type="entry name" value="MFS general substrate transporter"/>
    <property type="match status" value="2"/>
</dbReference>
<protein>
    <recommendedName>
        <fullName evidence="4">Major facilitator superfamily (MFS) profile domain-containing protein</fullName>
    </recommendedName>
</protein>
<feature type="transmembrane region" description="Helical" evidence="1">
    <location>
        <begin position="105"/>
        <end position="125"/>
    </location>
</feature>
<dbReference type="PANTHER" id="PTHR23526">
    <property type="entry name" value="INTEGRAL MEMBRANE TRANSPORT PROTEIN-RELATED"/>
    <property type="match status" value="1"/>
</dbReference>
<evidence type="ECO:0000256" key="1">
    <source>
        <dbReference type="SAM" id="Phobius"/>
    </source>
</evidence>
<feature type="transmembrane region" description="Helical" evidence="1">
    <location>
        <begin position="228"/>
        <end position="249"/>
    </location>
</feature>
<dbReference type="EMBL" id="MFMM01000001">
    <property type="protein sequence ID" value="OGG84977.1"/>
    <property type="molecule type" value="Genomic_DNA"/>
</dbReference>
<dbReference type="Gene3D" id="1.20.1250.20">
    <property type="entry name" value="MFS general substrate transporter like domains"/>
    <property type="match status" value="2"/>
</dbReference>
<feature type="transmembrane region" description="Helical" evidence="1">
    <location>
        <begin position="146"/>
        <end position="167"/>
    </location>
</feature>
<feature type="transmembrane region" description="Helical" evidence="1">
    <location>
        <begin position="173"/>
        <end position="192"/>
    </location>
</feature>
<feature type="transmembrane region" description="Helical" evidence="1">
    <location>
        <begin position="255"/>
        <end position="275"/>
    </location>
</feature>
<dbReference type="InterPro" id="IPR011701">
    <property type="entry name" value="MFS"/>
</dbReference>
<dbReference type="InterPro" id="IPR036259">
    <property type="entry name" value="MFS_trans_sf"/>
</dbReference>
<feature type="transmembrane region" description="Helical" evidence="1">
    <location>
        <begin position="377"/>
        <end position="396"/>
    </location>
</feature>